<dbReference type="EMBL" id="BMYD01000001">
    <property type="protein sequence ID" value="GHA70021.1"/>
    <property type="molecule type" value="Genomic_DNA"/>
</dbReference>
<keyword evidence="1" id="KW-0732">Signal</keyword>
<reference evidence="2" key="1">
    <citation type="journal article" date="2014" name="Int. J. Syst. Evol. Microbiol.">
        <title>Complete genome sequence of Corynebacterium casei LMG S-19264T (=DSM 44701T), isolated from a smear-ripened cheese.</title>
        <authorList>
            <consortium name="US DOE Joint Genome Institute (JGI-PGF)"/>
            <person name="Walter F."/>
            <person name="Albersmeier A."/>
            <person name="Kalinowski J."/>
            <person name="Ruckert C."/>
        </authorList>
    </citation>
    <scope>NUCLEOTIDE SEQUENCE</scope>
    <source>
        <strain evidence="2">KCTC 23077</strain>
    </source>
</reference>
<dbReference type="PROSITE" id="PS51257">
    <property type="entry name" value="PROKAR_LIPOPROTEIN"/>
    <property type="match status" value="1"/>
</dbReference>
<evidence type="ECO:0008006" key="4">
    <source>
        <dbReference type="Google" id="ProtNLM"/>
    </source>
</evidence>
<sequence length="674" mass="71726">MSLAIVRRLSVLLLVSIAACPAVADARTAVARIERVATPVATLQGVEVRLAWPDGAEAGTLRLRAERLDAPDLGYRFRNLDWTCPLQREGSRWRCSGALRAGGSRPFEFSFLLDDAHTQATLARGAARIHVRRAAAQPTLTRIDLTAVPLEWTQALLAQAWSEARFTAGTGDASLTIAAPERASLRITGPVVLRGAGLDTPDGRIAAEQLGARFDLDAEFGDVDRIAIDGRLEGGELLFDRTYVALGARTVPLQVQARQAGGGRWELPVLTWRDAGVLEVDARALLAPDGTPTTLGVEFRSPVLQALAAHYLSGWLGSAGLGDLRASGGARGALVVDDGEVESAALVLDDAGFDDPRGRFAFEGLAGDVRFSAGAAIDSALAWRKGALYGLPFGPARLPWTSGGGAMRLREDLAVGVLGGSLRIEDLVLRPPAGGERFDVRFGLGLDGLEVSQLAQAMEWPAFGGTLSGRIPQARYREDRLTFDGGLSMQLFDGQVAVSAVAMERPFGTAPTMTADIALDDLDLEALTGVFGFGSITGRLDGRIDGLRLVDWQPVAFDARLQTDRRRGVRQRISQRAVQDLSSVGDASFVNTLQGQALALFDDFGYSRIGIGCRLVDEVCTMNGLGSAGRAFTIVEGAGLPRLTVVGFNQRVDWPTLVERLAAVGSGDVRPVVD</sequence>
<feature type="signal peptide" evidence="1">
    <location>
        <begin position="1"/>
        <end position="24"/>
    </location>
</feature>
<evidence type="ECO:0000313" key="3">
    <source>
        <dbReference type="Proteomes" id="UP000646426"/>
    </source>
</evidence>
<dbReference type="Proteomes" id="UP000646426">
    <property type="component" value="Unassembled WGS sequence"/>
</dbReference>
<accession>A0A918W3X5</accession>
<evidence type="ECO:0000313" key="2">
    <source>
        <dbReference type="EMBL" id="GHA70021.1"/>
    </source>
</evidence>
<reference evidence="2" key="2">
    <citation type="submission" date="2020-09" db="EMBL/GenBank/DDBJ databases">
        <authorList>
            <person name="Sun Q."/>
            <person name="Kim S."/>
        </authorList>
    </citation>
    <scope>NUCLEOTIDE SEQUENCE</scope>
    <source>
        <strain evidence="2">KCTC 23077</strain>
    </source>
</reference>
<keyword evidence="3" id="KW-1185">Reference proteome</keyword>
<protein>
    <recommendedName>
        <fullName evidence="4">Dicarboxylate transport domain-containing protein</fullName>
    </recommendedName>
</protein>
<dbReference type="RefSeq" id="WP_189452560.1">
    <property type="nucleotide sequence ID" value="NZ_BMYD01000001.1"/>
</dbReference>
<organism evidence="2 3">
    <name type="scientific">Cognatilysobacter bugurensis</name>
    <dbReference type="NCBI Taxonomy" id="543356"/>
    <lineage>
        <taxon>Bacteria</taxon>
        <taxon>Pseudomonadati</taxon>
        <taxon>Pseudomonadota</taxon>
        <taxon>Gammaproteobacteria</taxon>
        <taxon>Lysobacterales</taxon>
        <taxon>Lysobacteraceae</taxon>
        <taxon>Cognatilysobacter</taxon>
    </lineage>
</organism>
<feature type="chain" id="PRO_5036928463" description="Dicarboxylate transport domain-containing protein" evidence="1">
    <location>
        <begin position="25"/>
        <end position="674"/>
    </location>
</feature>
<evidence type="ECO:0000256" key="1">
    <source>
        <dbReference type="SAM" id="SignalP"/>
    </source>
</evidence>
<proteinExistence type="predicted"/>
<comment type="caution">
    <text evidence="2">The sequence shown here is derived from an EMBL/GenBank/DDBJ whole genome shotgun (WGS) entry which is preliminary data.</text>
</comment>
<gene>
    <name evidence="2" type="ORF">GCM10007067_02550</name>
</gene>
<name>A0A918W3X5_9GAMM</name>
<dbReference type="AlphaFoldDB" id="A0A918W3X5"/>